<keyword evidence="1" id="KW-0813">Transport</keyword>
<dbReference type="RefSeq" id="WP_119780389.1">
    <property type="nucleotide sequence ID" value="NZ_QYUK01000011.1"/>
</dbReference>
<dbReference type="Gene3D" id="3.30.70.20">
    <property type="match status" value="1"/>
</dbReference>
<keyword evidence="2" id="KW-0479">Metal-binding</keyword>
<evidence type="ECO:0000256" key="4">
    <source>
        <dbReference type="ARBA" id="ARBA00023004"/>
    </source>
</evidence>
<evidence type="ECO:0000256" key="5">
    <source>
        <dbReference type="ARBA" id="ARBA00023014"/>
    </source>
</evidence>
<organism evidence="6 7">
    <name type="scientific">Oleomonas cavernae</name>
    <dbReference type="NCBI Taxonomy" id="2320859"/>
    <lineage>
        <taxon>Bacteria</taxon>
        <taxon>Pseudomonadati</taxon>
        <taxon>Pseudomonadota</taxon>
        <taxon>Alphaproteobacteria</taxon>
        <taxon>Acetobacterales</taxon>
        <taxon>Acetobacteraceae</taxon>
        <taxon>Oleomonas</taxon>
    </lineage>
</organism>
<evidence type="ECO:0000313" key="7">
    <source>
        <dbReference type="Proteomes" id="UP000284605"/>
    </source>
</evidence>
<keyword evidence="7" id="KW-1185">Reference proteome</keyword>
<name>A0A418WGY7_9PROT</name>
<proteinExistence type="predicted"/>
<dbReference type="AlphaFoldDB" id="A0A418WGY7"/>
<protein>
    <submittedName>
        <fullName evidence="6">Ferredoxin</fullName>
    </submittedName>
</protein>
<keyword evidence="4" id="KW-0408">Iron</keyword>
<evidence type="ECO:0000256" key="3">
    <source>
        <dbReference type="ARBA" id="ARBA00022982"/>
    </source>
</evidence>
<comment type="caution">
    <text evidence="6">The sequence shown here is derived from an EMBL/GenBank/DDBJ whole genome shotgun (WGS) entry which is preliminary data.</text>
</comment>
<accession>A0A418WGY7</accession>
<dbReference type="Pfam" id="PF13459">
    <property type="entry name" value="Fer4_15"/>
    <property type="match status" value="1"/>
</dbReference>
<evidence type="ECO:0000313" key="6">
    <source>
        <dbReference type="EMBL" id="RJF89129.1"/>
    </source>
</evidence>
<keyword evidence="3" id="KW-0249">Electron transport</keyword>
<reference evidence="6 7" key="1">
    <citation type="submission" date="2018-09" db="EMBL/GenBank/DDBJ databases">
        <authorList>
            <person name="Zhu H."/>
        </authorList>
    </citation>
    <scope>NUCLEOTIDE SEQUENCE [LARGE SCALE GENOMIC DNA]</scope>
    <source>
        <strain evidence="6 7">K1W22B-8</strain>
    </source>
</reference>
<dbReference type="Proteomes" id="UP000284605">
    <property type="component" value="Unassembled WGS sequence"/>
</dbReference>
<dbReference type="OrthoDB" id="164224at2"/>
<dbReference type="EMBL" id="QYUK01000011">
    <property type="protein sequence ID" value="RJF89129.1"/>
    <property type="molecule type" value="Genomic_DNA"/>
</dbReference>
<dbReference type="PANTHER" id="PTHR36923">
    <property type="entry name" value="FERREDOXIN"/>
    <property type="match status" value="1"/>
</dbReference>
<dbReference type="PANTHER" id="PTHR36923:SF3">
    <property type="entry name" value="FERREDOXIN"/>
    <property type="match status" value="1"/>
</dbReference>
<keyword evidence="5" id="KW-0411">Iron-sulfur</keyword>
<gene>
    <name evidence="6" type="ORF">D3874_20880</name>
</gene>
<evidence type="ECO:0000256" key="2">
    <source>
        <dbReference type="ARBA" id="ARBA00022723"/>
    </source>
</evidence>
<dbReference type="GO" id="GO:0051536">
    <property type="term" value="F:iron-sulfur cluster binding"/>
    <property type="evidence" value="ECO:0007669"/>
    <property type="project" value="UniProtKB-KW"/>
</dbReference>
<evidence type="ECO:0000256" key="1">
    <source>
        <dbReference type="ARBA" id="ARBA00022448"/>
    </source>
</evidence>
<dbReference type="GO" id="GO:0046872">
    <property type="term" value="F:metal ion binding"/>
    <property type="evidence" value="ECO:0007669"/>
    <property type="project" value="UniProtKB-KW"/>
</dbReference>
<dbReference type="InterPro" id="IPR051269">
    <property type="entry name" value="Fe-S_cluster_ET"/>
</dbReference>
<sequence length="62" mass="7063">MKITVDWDRCKSNGVCVAMAREVFRLNGEELDILQTEPPEDLREKVMRAVKRCPTQAISVEG</sequence>
<dbReference type="SUPFAM" id="SSF54862">
    <property type="entry name" value="4Fe-4S ferredoxins"/>
    <property type="match status" value="1"/>
</dbReference>